<reference evidence="2" key="2">
    <citation type="submission" date="2018-02" db="UniProtKB">
        <authorList>
            <consortium name="EnsemblPlants"/>
        </authorList>
    </citation>
    <scope>IDENTIFICATION</scope>
    <source>
        <strain evidence="2">Williams 82</strain>
    </source>
</reference>
<sequence>MRFNGKTLKIEFVGTCSATPVVAPLCQTNLMGRPNDVHLSLCKYLMVALVEHLFQLGEQKKELSRINIK</sequence>
<name>K7M7I2_SOYBN</name>
<keyword evidence="3" id="KW-1185">Reference proteome</keyword>
<proteinExistence type="predicted"/>
<organism evidence="2">
    <name type="scientific">Glycine max</name>
    <name type="common">Soybean</name>
    <name type="synonym">Glycine hispida</name>
    <dbReference type="NCBI Taxonomy" id="3847"/>
    <lineage>
        <taxon>Eukaryota</taxon>
        <taxon>Viridiplantae</taxon>
        <taxon>Streptophyta</taxon>
        <taxon>Embryophyta</taxon>
        <taxon>Tracheophyta</taxon>
        <taxon>Spermatophyta</taxon>
        <taxon>Magnoliopsida</taxon>
        <taxon>eudicotyledons</taxon>
        <taxon>Gunneridae</taxon>
        <taxon>Pentapetalae</taxon>
        <taxon>rosids</taxon>
        <taxon>fabids</taxon>
        <taxon>Fabales</taxon>
        <taxon>Fabaceae</taxon>
        <taxon>Papilionoideae</taxon>
        <taxon>50 kb inversion clade</taxon>
        <taxon>NPAAA clade</taxon>
        <taxon>indigoferoid/millettioid clade</taxon>
        <taxon>Phaseoleae</taxon>
        <taxon>Glycine</taxon>
        <taxon>Glycine subgen. Soja</taxon>
    </lineage>
</organism>
<dbReference type="InParanoid" id="K7M7I2"/>
<dbReference type="EMBL" id="CM000847">
    <property type="protein sequence ID" value="KRH16648.1"/>
    <property type="molecule type" value="Genomic_DNA"/>
</dbReference>
<dbReference type="PaxDb" id="3847-GLYMA14G33981.1"/>
<reference evidence="1" key="3">
    <citation type="submission" date="2018-07" db="EMBL/GenBank/DDBJ databases">
        <title>WGS assembly of Glycine max.</title>
        <authorList>
            <person name="Schmutz J."/>
            <person name="Cannon S."/>
            <person name="Schlueter J."/>
            <person name="Ma J."/>
            <person name="Mitros T."/>
            <person name="Nelson W."/>
            <person name="Hyten D."/>
            <person name="Song Q."/>
            <person name="Thelen J."/>
            <person name="Cheng J."/>
            <person name="Xu D."/>
            <person name="Hellsten U."/>
            <person name="May G."/>
            <person name="Yu Y."/>
            <person name="Sakurai T."/>
            <person name="Umezawa T."/>
            <person name="Bhattacharyya M."/>
            <person name="Sandhu D."/>
            <person name="Valliyodan B."/>
            <person name="Lindquist E."/>
            <person name="Peto M."/>
            <person name="Grant D."/>
            <person name="Shu S."/>
            <person name="Goodstein D."/>
            <person name="Barry K."/>
            <person name="Futrell-Griggs M."/>
            <person name="Abernathy B."/>
            <person name="Du J."/>
            <person name="Tian Z."/>
            <person name="Zhu L."/>
            <person name="Gill N."/>
            <person name="Joshi T."/>
            <person name="Libault M."/>
            <person name="Sethuraman A."/>
            <person name="Zhang X."/>
            <person name="Shinozaki K."/>
            <person name="Nguyen H."/>
            <person name="Wing R."/>
            <person name="Cregan P."/>
            <person name="Specht J."/>
            <person name="Grimwood J."/>
            <person name="Rokhsar D."/>
            <person name="Stacey G."/>
            <person name="Shoemaker R."/>
            <person name="Jackson S."/>
        </authorList>
    </citation>
    <scope>NUCLEOTIDE SEQUENCE</scope>
    <source>
        <tissue evidence="1">Callus</tissue>
    </source>
</reference>
<dbReference type="Gramene" id="KRH16648">
    <property type="protein sequence ID" value="KRH16648"/>
    <property type="gene ID" value="GLYMA_14G168000"/>
</dbReference>
<dbReference type="EnsemblPlants" id="KRH16648">
    <property type="protein sequence ID" value="KRH16648"/>
    <property type="gene ID" value="GLYMA_14G168000"/>
</dbReference>
<evidence type="ECO:0000313" key="3">
    <source>
        <dbReference type="Proteomes" id="UP000008827"/>
    </source>
</evidence>
<protein>
    <submittedName>
        <fullName evidence="1 2">Uncharacterized protein</fullName>
    </submittedName>
</protein>
<dbReference type="AlphaFoldDB" id="K7M7I2"/>
<reference evidence="1 2" key="1">
    <citation type="journal article" date="2010" name="Nature">
        <title>Genome sequence of the palaeopolyploid soybean.</title>
        <authorList>
            <person name="Schmutz J."/>
            <person name="Cannon S.B."/>
            <person name="Schlueter J."/>
            <person name="Ma J."/>
            <person name="Mitros T."/>
            <person name="Nelson W."/>
            <person name="Hyten D.L."/>
            <person name="Song Q."/>
            <person name="Thelen J.J."/>
            <person name="Cheng J."/>
            <person name="Xu D."/>
            <person name="Hellsten U."/>
            <person name="May G.D."/>
            <person name="Yu Y."/>
            <person name="Sakurai T."/>
            <person name="Umezawa T."/>
            <person name="Bhattacharyya M.K."/>
            <person name="Sandhu D."/>
            <person name="Valliyodan B."/>
            <person name="Lindquist E."/>
            <person name="Peto M."/>
            <person name="Grant D."/>
            <person name="Shu S."/>
            <person name="Goodstein D."/>
            <person name="Barry K."/>
            <person name="Futrell-Griggs M."/>
            <person name="Abernathy B."/>
            <person name="Du J."/>
            <person name="Tian Z."/>
            <person name="Zhu L."/>
            <person name="Gill N."/>
            <person name="Joshi T."/>
            <person name="Libault M."/>
            <person name="Sethuraman A."/>
            <person name="Zhang X.-C."/>
            <person name="Shinozaki K."/>
            <person name="Nguyen H.T."/>
            <person name="Wing R.A."/>
            <person name="Cregan P."/>
            <person name="Specht J."/>
            <person name="Grimwood J."/>
            <person name="Rokhsar D."/>
            <person name="Stacey G."/>
            <person name="Shoemaker R.C."/>
            <person name="Jackson S.A."/>
        </authorList>
    </citation>
    <scope>NUCLEOTIDE SEQUENCE [LARGE SCALE GENOMIC DNA]</scope>
    <source>
        <strain evidence="2">cv. Williams 82</strain>
        <tissue evidence="1">Callus</tissue>
    </source>
</reference>
<evidence type="ECO:0000313" key="1">
    <source>
        <dbReference type="EMBL" id="KRH16648.1"/>
    </source>
</evidence>
<accession>K7M7I2</accession>
<dbReference type="OrthoDB" id="1049195at2759"/>
<evidence type="ECO:0000313" key="2">
    <source>
        <dbReference type="EnsemblPlants" id="KRH16648"/>
    </source>
</evidence>
<dbReference type="HOGENOM" id="CLU_2780875_0_0_1"/>
<gene>
    <name evidence="1" type="ORF">GLYMA_14G168000</name>
</gene>
<dbReference type="Proteomes" id="UP000008827">
    <property type="component" value="Chromosome 14"/>
</dbReference>